<evidence type="ECO:0000256" key="3">
    <source>
        <dbReference type="ARBA" id="ARBA00022676"/>
    </source>
</evidence>
<comment type="function">
    <text evidence="6">Catalyzes the glycosylation of 4,4'-diaponeurosporenoate, i.e. the esterification of glucose at the C1'' position with the carboxyl group of 4,4'-diaponeurosporenic acid, to form glycosyl-4,4'-diaponeurosporenoate. This is a step in the biosynthesis of staphyloxanthin, an orange pigment present in most staphylococci strains.</text>
</comment>
<dbReference type="RefSeq" id="WP_331212899.1">
    <property type="nucleotide sequence ID" value="NZ_JAZGQK010000003.1"/>
</dbReference>
<dbReference type="EMBL" id="JAZGQK010000003">
    <property type="protein sequence ID" value="MEE6257785.1"/>
    <property type="molecule type" value="Genomic_DNA"/>
</dbReference>
<evidence type="ECO:0000313" key="12">
    <source>
        <dbReference type="EMBL" id="MEE6257785.1"/>
    </source>
</evidence>
<keyword evidence="2" id="KW-1003">Cell membrane</keyword>
<accession>A0ABU7RMS2</accession>
<comment type="similarity">
    <text evidence="8">Belongs to the glycosyltransferase 2 family. CrtQ subfamily.</text>
</comment>
<feature type="region of interest" description="Disordered" evidence="10">
    <location>
        <begin position="259"/>
        <end position="284"/>
    </location>
</feature>
<evidence type="ECO:0000256" key="6">
    <source>
        <dbReference type="ARBA" id="ARBA00037281"/>
    </source>
</evidence>
<organism evidence="12 13">
    <name type="scientific">Plantactinospora sonchi</name>
    <dbReference type="NCBI Taxonomy" id="1544735"/>
    <lineage>
        <taxon>Bacteria</taxon>
        <taxon>Bacillati</taxon>
        <taxon>Actinomycetota</taxon>
        <taxon>Actinomycetes</taxon>
        <taxon>Micromonosporales</taxon>
        <taxon>Micromonosporaceae</taxon>
        <taxon>Plantactinospora</taxon>
    </lineage>
</organism>
<protein>
    <recommendedName>
        <fullName evidence="9">4,4'-diaponeurosporenoate glycosyltransferase</fullName>
    </recommendedName>
</protein>
<comment type="pathway">
    <text evidence="7">Carotenoid biosynthesis; staphyloxanthin biosynthesis; staphyloxanthin from farnesyl diphosphate: step 4/5.</text>
</comment>
<dbReference type="PANTHER" id="PTHR43646">
    <property type="entry name" value="GLYCOSYLTRANSFERASE"/>
    <property type="match status" value="1"/>
</dbReference>
<comment type="caution">
    <text evidence="12">The sequence shown here is derived from an EMBL/GenBank/DDBJ whole genome shotgun (WGS) entry which is preliminary data.</text>
</comment>
<evidence type="ECO:0000256" key="1">
    <source>
        <dbReference type="ARBA" id="ARBA00004236"/>
    </source>
</evidence>
<reference evidence="12 13" key="1">
    <citation type="submission" date="2024-01" db="EMBL/GenBank/DDBJ databases">
        <title>Genome insights into Plantactinospora sonchi sp. nov.</title>
        <authorList>
            <person name="Wang L."/>
        </authorList>
    </citation>
    <scope>NUCLEOTIDE SEQUENCE [LARGE SCALE GENOMIC DNA]</scope>
    <source>
        <strain evidence="12 13">NEAU-QY2</strain>
    </source>
</reference>
<dbReference type="PANTHER" id="PTHR43646:SF2">
    <property type="entry name" value="GLYCOSYLTRANSFERASE 2-LIKE DOMAIN-CONTAINING PROTEIN"/>
    <property type="match status" value="1"/>
</dbReference>
<dbReference type="GO" id="GO:0016757">
    <property type="term" value="F:glycosyltransferase activity"/>
    <property type="evidence" value="ECO:0007669"/>
    <property type="project" value="UniProtKB-KW"/>
</dbReference>
<evidence type="ECO:0000256" key="10">
    <source>
        <dbReference type="SAM" id="MobiDB-lite"/>
    </source>
</evidence>
<evidence type="ECO:0000259" key="11">
    <source>
        <dbReference type="Pfam" id="PF00535"/>
    </source>
</evidence>
<evidence type="ECO:0000256" key="5">
    <source>
        <dbReference type="ARBA" id="ARBA00023136"/>
    </source>
</evidence>
<name>A0ABU7RMS2_9ACTN</name>
<gene>
    <name evidence="12" type="ORF">V1633_04670</name>
</gene>
<feature type="domain" description="Glycosyltransferase 2-like" evidence="11">
    <location>
        <begin position="3"/>
        <end position="127"/>
    </location>
</feature>
<dbReference type="InterPro" id="IPR029044">
    <property type="entry name" value="Nucleotide-diphossugar_trans"/>
</dbReference>
<dbReference type="InterPro" id="IPR001173">
    <property type="entry name" value="Glyco_trans_2-like"/>
</dbReference>
<sequence>MTSVVIAAHNEAAVLGRTLRTLLADAGPGEFEVVVVANGCTDGTADLARSVPGVTVLELPEAGKPGALNAGDAAVTGFPRIYLDADIGLDAAAVRALAAALDGPGVLAAAPGRRLDTTGRPLLVRAYYAINRRHPAYRNALFGRGAIALSAAGRARFGRFPDVVADDLFLDSQFTDAEKREVTSVATVVATPRRTVDLLRRLGRVRAGNATLRAGDDQVRPARRTSWLVDVVLPRPWLLPAGVCYAGLTVLAAASARRPGTRERWGRDESSRRPEGDPMTGAGS</sequence>
<keyword evidence="13" id="KW-1185">Reference proteome</keyword>
<evidence type="ECO:0000256" key="2">
    <source>
        <dbReference type="ARBA" id="ARBA00022475"/>
    </source>
</evidence>
<evidence type="ECO:0000256" key="9">
    <source>
        <dbReference type="ARBA" id="ARBA00040345"/>
    </source>
</evidence>
<dbReference type="Gene3D" id="3.90.550.10">
    <property type="entry name" value="Spore Coat Polysaccharide Biosynthesis Protein SpsA, Chain A"/>
    <property type="match status" value="1"/>
</dbReference>
<evidence type="ECO:0000313" key="13">
    <source>
        <dbReference type="Proteomes" id="UP001332243"/>
    </source>
</evidence>
<feature type="compositionally biased region" description="Basic and acidic residues" evidence="10">
    <location>
        <begin position="260"/>
        <end position="276"/>
    </location>
</feature>
<evidence type="ECO:0000256" key="8">
    <source>
        <dbReference type="ARBA" id="ARBA00038120"/>
    </source>
</evidence>
<evidence type="ECO:0000256" key="4">
    <source>
        <dbReference type="ARBA" id="ARBA00022679"/>
    </source>
</evidence>
<keyword evidence="5" id="KW-0472">Membrane</keyword>
<proteinExistence type="inferred from homology"/>
<dbReference type="Pfam" id="PF00535">
    <property type="entry name" value="Glycos_transf_2"/>
    <property type="match status" value="1"/>
</dbReference>
<comment type="subcellular location">
    <subcellularLocation>
        <location evidence="1">Cell membrane</location>
    </subcellularLocation>
</comment>
<evidence type="ECO:0000256" key="7">
    <source>
        <dbReference type="ARBA" id="ARBA00037904"/>
    </source>
</evidence>
<keyword evidence="3 12" id="KW-0328">Glycosyltransferase</keyword>
<keyword evidence="4 12" id="KW-0808">Transferase</keyword>
<dbReference type="SUPFAM" id="SSF53448">
    <property type="entry name" value="Nucleotide-diphospho-sugar transferases"/>
    <property type="match status" value="1"/>
</dbReference>
<dbReference type="Proteomes" id="UP001332243">
    <property type="component" value="Unassembled WGS sequence"/>
</dbReference>